<proteinExistence type="predicted"/>
<dbReference type="PANTHER" id="PTHR46972:SF1">
    <property type="entry name" value="FAD DEPENDENT OXIDOREDUCTASE DOMAIN-CONTAINING PROTEIN"/>
    <property type="match status" value="1"/>
</dbReference>
<name>A0A4Y7SJC9_COPMI</name>
<accession>A0A4Y7SJC9</accession>
<keyword evidence="3" id="KW-0560">Oxidoreductase</keyword>
<reference evidence="6 7" key="1">
    <citation type="journal article" date="2019" name="Nat. Ecol. Evol.">
        <title>Megaphylogeny resolves global patterns of mushroom evolution.</title>
        <authorList>
            <person name="Varga T."/>
            <person name="Krizsan K."/>
            <person name="Foldi C."/>
            <person name="Dima B."/>
            <person name="Sanchez-Garcia M."/>
            <person name="Sanchez-Ramirez S."/>
            <person name="Szollosi G.J."/>
            <person name="Szarkandi J.G."/>
            <person name="Papp V."/>
            <person name="Albert L."/>
            <person name="Andreopoulos W."/>
            <person name="Angelini C."/>
            <person name="Antonin V."/>
            <person name="Barry K.W."/>
            <person name="Bougher N.L."/>
            <person name="Buchanan P."/>
            <person name="Buyck B."/>
            <person name="Bense V."/>
            <person name="Catcheside P."/>
            <person name="Chovatia M."/>
            <person name="Cooper J."/>
            <person name="Damon W."/>
            <person name="Desjardin D."/>
            <person name="Finy P."/>
            <person name="Geml J."/>
            <person name="Haridas S."/>
            <person name="Hughes K."/>
            <person name="Justo A."/>
            <person name="Karasinski D."/>
            <person name="Kautmanova I."/>
            <person name="Kiss B."/>
            <person name="Kocsube S."/>
            <person name="Kotiranta H."/>
            <person name="LaButti K.M."/>
            <person name="Lechner B.E."/>
            <person name="Liimatainen K."/>
            <person name="Lipzen A."/>
            <person name="Lukacs Z."/>
            <person name="Mihaltcheva S."/>
            <person name="Morgado L.N."/>
            <person name="Niskanen T."/>
            <person name="Noordeloos M.E."/>
            <person name="Ohm R.A."/>
            <person name="Ortiz-Santana B."/>
            <person name="Ovrebo C."/>
            <person name="Racz N."/>
            <person name="Riley R."/>
            <person name="Savchenko A."/>
            <person name="Shiryaev A."/>
            <person name="Soop K."/>
            <person name="Spirin V."/>
            <person name="Szebenyi C."/>
            <person name="Tomsovsky M."/>
            <person name="Tulloss R.E."/>
            <person name="Uehling J."/>
            <person name="Grigoriev I.V."/>
            <person name="Vagvolgyi C."/>
            <person name="Papp T."/>
            <person name="Martin F.M."/>
            <person name="Miettinen O."/>
            <person name="Hibbett D.S."/>
            <person name="Nagy L.G."/>
        </authorList>
    </citation>
    <scope>NUCLEOTIDE SEQUENCE [LARGE SCALE GENOMIC DNA]</scope>
    <source>
        <strain evidence="6 7">FP101781</strain>
    </source>
</reference>
<gene>
    <name evidence="6" type="ORF">FA13DRAFT_1741512</name>
</gene>
<keyword evidence="1" id="KW-0285">Flavoprotein</keyword>
<keyword evidence="7" id="KW-1185">Reference proteome</keyword>
<feature type="non-terminal residue" evidence="6">
    <location>
        <position position="294"/>
    </location>
</feature>
<sequence length="294" mass="32412">MDSTPHQSSINVAIVGGGPGGLTLATILKATGIPFKVFELDASPSARSQGGMLDIHKGSGQLALAKAGLLDEFKKRMRVDATEFYLRYSDGRVHWHHTEVGKEDPDRPEIDRGDLRNMLLSGLEEQDRRVKMPKFTLHFEDGTSASGFDVVVGADGTWSRVRPLRSDLTPSYVGMTVLTASISELDTRFPKLAEFVGNGSCMLVDGKVGIMAQKSGDGSVKTYSFITVGERWKEESGIDWSNQRKALEEYVEKFHPDVAEEAKQLLIGCDKGDFTIRQLYRYPPGHKLEKNCSG</sequence>
<evidence type="ECO:0000259" key="5">
    <source>
        <dbReference type="Pfam" id="PF01494"/>
    </source>
</evidence>
<evidence type="ECO:0000256" key="2">
    <source>
        <dbReference type="ARBA" id="ARBA00022827"/>
    </source>
</evidence>
<feature type="domain" description="FAD-binding" evidence="5">
    <location>
        <begin position="11"/>
        <end position="78"/>
    </location>
</feature>
<dbReference type="PRINTS" id="PR00420">
    <property type="entry name" value="RNGMNOXGNASE"/>
</dbReference>
<dbReference type="Gene3D" id="3.50.50.60">
    <property type="entry name" value="FAD/NAD(P)-binding domain"/>
    <property type="match status" value="1"/>
</dbReference>
<dbReference type="GO" id="GO:0071949">
    <property type="term" value="F:FAD binding"/>
    <property type="evidence" value="ECO:0007669"/>
    <property type="project" value="InterPro"/>
</dbReference>
<evidence type="ECO:0000313" key="7">
    <source>
        <dbReference type="Proteomes" id="UP000298030"/>
    </source>
</evidence>
<dbReference type="GO" id="GO:0004497">
    <property type="term" value="F:monooxygenase activity"/>
    <property type="evidence" value="ECO:0007669"/>
    <property type="project" value="UniProtKB-KW"/>
</dbReference>
<keyword evidence="4" id="KW-0503">Monooxygenase</keyword>
<evidence type="ECO:0000256" key="4">
    <source>
        <dbReference type="ARBA" id="ARBA00023033"/>
    </source>
</evidence>
<dbReference type="PANTHER" id="PTHR46972">
    <property type="entry name" value="MONOOXYGENASE ASQM-RELATED"/>
    <property type="match status" value="1"/>
</dbReference>
<dbReference type="EMBL" id="QPFP01000101">
    <property type="protein sequence ID" value="TEB21862.1"/>
    <property type="molecule type" value="Genomic_DNA"/>
</dbReference>
<dbReference type="InterPro" id="IPR002938">
    <property type="entry name" value="FAD-bd"/>
</dbReference>
<protein>
    <submittedName>
        <fullName evidence="6">FAD/NAD(P)-binding domain-containing protein</fullName>
    </submittedName>
</protein>
<evidence type="ECO:0000313" key="6">
    <source>
        <dbReference type="EMBL" id="TEB21862.1"/>
    </source>
</evidence>
<keyword evidence="2" id="KW-0274">FAD</keyword>
<dbReference type="STRING" id="71717.A0A4Y7SJC9"/>
<comment type="caution">
    <text evidence="6">The sequence shown here is derived from an EMBL/GenBank/DDBJ whole genome shotgun (WGS) entry which is preliminary data.</text>
</comment>
<organism evidence="6 7">
    <name type="scientific">Coprinellus micaceus</name>
    <name type="common">Glistening ink-cap mushroom</name>
    <name type="synonym">Coprinus micaceus</name>
    <dbReference type="NCBI Taxonomy" id="71717"/>
    <lineage>
        <taxon>Eukaryota</taxon>
        <taxon>Fungi</taxon>
        <taxon>Dikarya</taxon>
        <taxon>Basidiomycota</taxon>
        <taxon>Agaricomycotina</taxon>
        <taxon>Agaricomycetes</taxon>
        <taxon>Agaricomycetidae</taxon>
        <taxon>Agaricales</taxon>
        <taxon>Agaricineae</taxon>
        <taxon>Psathyrellaceae</taxon>
        <taxon>Coprinellus</taxon>
    </lineage>
</organism>
<dbReference type="InterPro" id="IPR036188">
    <property type="entry name" value="FAD/NAD-bd_sf"/>
</dbReference>
<dbReference type="Pfam" id="PF01494">
    <property type="entry name" value="FAD_binding_3"/>
    <property type="match status" value="1"/>
</dbReference>
<evidence type="ECO:0000256" key="1">
    <source>
        <dbReference type="ARBA" id="ARBA00022630"/>
    </source>
</evidence>
<dbReference type="AlphaFoldDB" id="A0A4Y7SJC9"/>
<dbReference type="SUPFAM" id="SSF51905">
    <property type="entry name" value="FAD/NAD(P)-binding domain"/>
    <property type="match status" value="1"/>
</dbReference>
<dbReference type="OrthoDB" id="655030at2759"/>
<evidence type="ECO:0000256" key="3">
    <source>
        <dbReference type="ARBA" id="ARBA00023002"/>
    </source>
</evidence>
<dbReference type="Proteomes" id="UP000298030">
    <property type="component" value="Unassembled WGS sequence"/>
</dbReference>